<evidence type="ECO:0000256" key="6">
    <source>
        <dbReference type="ARBA" id="ARBA00023136"/>
    </source>
</evidence>
<proteinExistence type="inferred from homology"/>
<comment type="caution">
    <text evidence="9">The sequence shown here is derived from an EMBL/GenBank/DDBJ whole genome shotgun (WGS) entry which is preliminary data.</text>
</comment>
<keyword evidence="10" id="KW-1185">Reference proteome</keyword>
<evidence type="ECO:0000256" key="5">
    <source>
        <dbReference type="ARBA" id="ARBA00022989"/>
    </source>
</evidence>
<keyword evidence="4 7" id="KW-0812">Transmembrane</keyword>
<dbReference type="Pfam" id="PF00482">
    <property type="entry name" value="T2SSF"/>
    <property type="match status" value="2"/>
</dbReference>
<feature type="domain" description="Type II secretion system protein GspF" evidence="8">
    <location>
        <begin position="274"/>
        <end position="395"/>
    </location>
</feature>
<dbReference type="Gene3D" id="1.20.81.30">
    <property type="entry name" value="Type II secretion system (T2SS), domain F"/>
    <property type="match status" value="2"/>
</dbReference>
<evidence type="ECO:0000256" key="4">
    <source>
        <dbReference type="ARBA" id="ARBA00022692"/>
    </source>
</evidence>
<evidence type="ECO:0000256" key="7">
    <source>
        <dbReference type="SAM" id="Phobius"/>
    </source>
</evidence>
<dbReference type="EMBL" id="ADGH01000016">
    <property type="protein sequence ID" value="EHG23815.1"/>
    <property type="molecule type" value="Genomic_DNA"/>
</dbReference>
<reference evidence="9 10" key="1">
    <citation type="submission" date="2011-08" db="EMBL/GenBank/DDBJ databases">
        <title>The Genome Sequence of Selenomonas noxia F0398.</title>
        <authorList>
            <consortium name="The Broad Institute Genome Sequencing Platform"/>
            <person name="Earl A."/>
            <person name="Ward D."/>
            <person name="Feldgarden M."/>
            <person name="Gevers D."/>
            <person name="Izard J."/>
            <person name="Ganesan A."/>
            <person name="Blanton J.M."/>
            <person name="Baranova O.V."/>
            <person name="Tanner A.C."/>
            <person name="Dewhirst F.E."/>
            <person name="Young S.K."/>
            <person name="Zeng Q."/>
            <person name="Gargeya S."/>
            <person name="Fitzgerald M."/>
            <person name="Haas B."/>
            <person name="Abouelleil A."/>
            <person name="Alvarado L."/>
            <person name="Arachchi H.M."/>
            <person name="Berlin A."/>
            <person name="Brown A."/>
            <person name="Chapman S.B."/>
            <person name="Chen Z."/>
            <person name="Dunbar C."/>
            <person name="Freedman E."/>
            <person name="Gearin G."/>
            <person name="Gellesch M."/>
            <person name="Goldberg J."/>
            <person name="Griggs A."/>
            <person name="Gujja S."/>
            <person name="Heiman D."/>
            <person name="Howarth C."/>
            <person name="Larson L."/>
            <person name="Lui A."/>
            <person name="MacDonald P.J.P."/>
            <person name="Montmayeur A."/>
            <person name="Murphy C."/>
            <person name="Neiman D."/>
            <person name="Pearson M."/>
            <person name="Priest M."/>
            <person name="Roberts A."/>
            <person name="Saif S."/>
            <person name="Shea T."/>
            <person name="Shenoy N."/>
            <person name="Sisk P."/>
            <person name="Stolte C."/>
            <person name="Sykes S."/>
            <person name="Wortman J."/>
            <person name="Nusbaum C."/>
            <person name="Birren B."/>
        </authorList>
    </citation>
    <scope>NUCLEOTIDE SEQUENCE [LARGE SCALE GENOMIC DNA]</scope>
    <source>
        <strain evidence="9 10">F0398</strain>
    </source>
</reference>
<evidence type="ECO:0000256" key="1">
    <source>
        <dbReference type="ARBA" id="ARBA00004651"/>
    </source>
</evidence>
<dbReference type="GeneID" id="32474654"/>
<dbReference type="PANTHER" id="PTHR30012:SF0">
    <property type="entry name" value="TYPE II SECRETION SYSTEM PROTEIN F-RELATED"/>
    <property type="match status" value="1"/>
</dbReference>
<dbReference type="InterPro" id="IPR003004">
    <property type="entry name" value="GspF/PilC"/>
</dbReference>
<organism evidence="9 10">
    <name type="scientific">Selenomonas noxia F0398</name>
    <dbReference type="NCBI Taxonomy" id="702437"/>
    <lineage>
        <taxon>Bacteria</taxon>
        <taxon>Bacillati</taxon>
        <taxon>Bacillota</taxon>
        <taxon>Negativicutes</taxon>
        <taxon>Selenomonadales</taxon>
        <taxon>Selenomonadaceae</taxon>
        <taxon>Selenomonas</taxon>
    </lineage>
</organism>
<feature type="transmembrane region" description="Helical" evidence="7">
    <location>
        <begin position="254"/>
        <end position="273"/>
    </location>
</feature>
<sequence>MRTFSYRARTTDGAEVRGHLAAESAPAAVRALAAQGRMVVRLEERREFHLPSFLRMRSNITAEERIAFFHESAALLQAGMPVHEALARLAEAAKASSAAYGKLVAELHRSVTRGTALSQAMEMHPQAFAPSVVGMVRAAEESGTLDVILRETAEFLTEGHVMRESLRSALAYPLFLLAAATASLLLMTIFVLPIFAALLRDLRAEVPLPTQLLLTLSDIAAAEPYLIPLSIAVVFAAAAALLRMPKVRFRLDELLLRIPVLGTFICLAEWRMILRTLAILMRSGIRLDRAVSLARSVTQNRALSHRLVQIEQGLLQGRTFAQTTARDPYLPILVRGMLAAGDAAGDLERLLWQTADYCQRRSAQYAARMEALAEPVMTVFIAAVIFFAVLSFLLPVFDAMDALM</sequence>
<evidence type="ECO:0000256" key="2">
    <source>
        <dbReference type="ARBA" id="ARBA00005745"/>
    </source>
</evidence>
<comment type="subcellular location">
    <subcellularLocation>
        <location evidence="1">Cell membrane</location>
        <topology evidence="1">Multi-pass membrane protein</topology>
    </subcellularLocation>
</comment>
<evidence type="ECO:0000313" key="10">
    <source>
        <dbReference type="Proteomes" id="UP000003175"/>
    </source>
</evidence>
<dbReference type="PANTHER" id="PTHR30012">
    <property type="entry name" value="GENERAL SECRETION PATHWAY PROTEIN"/>
    <property type="match status" value="1"/>
</dbReference>
<keyword evidence="5 7" id="KW-1133">Transmembrane helix</keyword>
<dbReference type="InterPro" id="IPR018076">
    <property type="entry name" value="T2SS_GspF_dom"/>
</dbReference>
<feature type="transmembrane region" description="Helical" evidence="7">
    <location>
        <begin position="376"/>
        <end position="397"/>
    </location>
</feature>
<accession>A0ABN0DND3</accession>
<feature type="transmembrane region" description="Helical" evidence="7">
    <location>
        <begin position="219"/>
        <end position="242"/>
    </location>
</feature>
<dbReference type="Proteomes" id="UP000003175">
    <property type="component" value="Unassembled WGS sequence"/>
</dbReference>
<keyword evidence="3" id="KW-1003">Cell membrane</keyword>
<dbReference type="InterPro" id="IPR042094">
    <property type="entry name" value="T2SS_GspF_sf"/>
</dbReference>
<dbReference type="RefSeq" id="WP_006693636.1">
    <property type="nucleotide sequence ID" value="NZ_JH376860.1"/>
</dbReference>
<dbReference type="PRINTS" id="PR00812">
    <property type="entry name" value="BCTERIALGSPF"/>
</dbReference>
<comment type="similarity">
    <text evidence="2">Belongs to the GSP F family.</text>
</comment>
<feature type="domain" description="Type II secretion system protein GspF" evidence="8">
    <location>
        <begin position="71"/>
        <end position="193"/>
    </location>
</feature>
<evidence type="ECO:0000313" key="9">
    <source>
        <dbReference type="EMBL" id="EHG23815.1"/>
    </source>
</evidence>
<protein>
    <recommendedName>
        <fullName evidence="8">Type II secretion system protein GspF domain-containing protein</fullName>
    </recommendedName>
</protein>
<feature type="transmembrane region" description="Helical" evidence="7">
    <location>
        <begin position="170"/>
        <end position="199"/>
    </location>
</feature>
<gene>
    <name evidence="9" type="ORF">HMPREF9432_01489</name>
</gene>
<evidence type="ECO:0000259" key="8">
    <source>
        <dbReference type="Pfam" id="PF00482"/>
    </source>
</evidence>
<name>A0ABN0DND3_9FIRM</name>
<evidence type="ECO:0000256" key="3">
    <source>
        <dbReference type="ARBA" id="ARBA00022475"/>
    </source>
</evidence>
<keyword evidence="6 7" id="KW-0472">Membrane</keyword>